<name>A0A2B7XJH8_9EURO</name>
<dbReference type="EMBL" id="PDNC01000007">
    <property type="protein sequence ID" value="PGH08951.1"/>
    <property type="molecule type" value="Genomic_DNA"/>
</dbReference>
<evidence type="ECO:0000313" key="3">
    <source>
        <dbReference type="Proteomes" id="UP000224080"/>
    </source>
</evidence>
<feature type="compositionally biased region" description="Basic and acidic residues" evidence="1">
    <location>
        <begin position="574"/>
        <end position="584"/>
    </location>
</feature>
<feature type="region of interest" description="Disordered" evidence="1">
    <location>
        <begin position="300"/>
        <end position="339"/>
    </location>
</feature>
<dbReference type="STRING" id="2060905.A0A2B7XJH8"/>
<dbReference type="OrthoDB" id="3260408at2759"/>
<feature type="compositionally biased region" description="Low complexity" evidence="1">
    <location>
        <begin position="300"/>
        <end position="327"/>
    </location>
</feature>
<feature type="compositionally biased region" description="Polar residues" evidence="1">
    <location>
        <begin position="643"/>
        <end position="670"/>
    </location>
</feature>
<feature type="compositionally biased region" description="Acidic residues" evidence="1">
    <location>
        <begin position="611"/>
        <end position="625"/>
    </location>
</feature>
<sequence length="1014" mass="109677">MAMAADGTVAGDMKKGQLNGLSIQKQAEGREEHQTRPTSFARWSLAVALRLAIWYALLTPLLYCPSTLPELDTTSPTVCKPYLVARSHLEPHITRYYETHGAPYVDTVRPYARNFNEKIYTPATDFTKRNYRAYGAPHIEKAASYIQHKWGEIVTPHIHSLQNALSRTYQSSIEPHYARVTSVVTPYYNAAASQVDYVRQTYIAPVYGQAKPIIVSTYSYTYDIVVNTIYPYSKKTWSYLATFINETLLPGAARLYHENVEPQLLRIGEKLASYREGRKLGAVGEETEILSESFSSTSTISAPATTVSPKTSDHSSSTTATSTSASAPNPEQSADKASLARETIASDLKTWQEKFATAADKGAEDLDERVAKIVESYVNDAQGSAEALVSKLETVGHQELESLRTKIIDIVRDLPDESTFEDRQAAEDQLVQAVRASGSAIREAAQKLRQWLADFNSDLHVEVTSASDATIEVLDQIRDLSLQNIGIKWAWMDGVTYNDWAKYNALKKQLHSWREEVRAVGMQHGVYEEAKALGIDIVNKGMRIAEKTAKELTRLKEVGKWKIEAEDISDDFETRTSDAAEARASKRAAMSVDEPETEPDTGYQSTLSPEDNPDETSTFDEDPSIDADPAISDVDVTPEPSDDQGTSEASASGNEQDVPSSVIFTNSIPTHETKPEPEPNPEPESEPVVDGEDTATGPKVWGGAAAEFIEHENQVPANTPEQTFDDTPSSSQQPSVSSNFAPSETVLSDQSFIPMPPPEASSIFSDSLSQAKKLYELSHSAASAQDFGTPNEGIIASIESAYSGSLQHASEKLESRLKAASEYAGIPLGTSSTATVNDDILASASAKLQDNLEHASLSLASAIASVTDEAALPGQQIILDARRRYYEAIGLAHDEYSLFINSASSHGQPAEETSVSAPIDDKPSKPILEAANSEFSVVSSLASASLDAVLYSVSSVGTALAPASATKIIEDASSRFHDALSAATASLESVLSAASTIASSPTGTAAHATARDEL</sequence>
<keyword evidence="3" id="KW-1185">Reference proteome</keyword>
<protein>
    <recommendedName>
        <fullName evidence="4">Transcription factor hoxa13</fullName>
    </recommendedName>
</protein>
<dbReference type="PANTHER" id="PTHR23242:SF9">
    <property type="entry name" value="TRANSCRIPTION FACTOR HOXA13"/>
    <property type="match status" value="1"/>
</dbReference>
<dbReference type="AlphaFoldDB" id="A0A2B7XJH8"/>
<feature type="region of interest" description="Disordered" evidence="1">
    <location>
        <begin position="574"/>
        <end position="760"/>
    </location>
</feature>
<evidence type="ECO:0000313" key="2">
    <source>
        <dbReference type="EMBL" id="PGH08951.1"/>
    </source>
</evidence>
<dbReference type="Proteomes" id="UP000224080">
    <property type="component" value="Unassembled WGS sequence"/>
</dbReference>
<comment type="caution">
    <text evidence="2">The sequence shown here is derived from an EMBL/GenBank/DDBJ whole genome shotgun (WGS) entry which is preliminary data.</text>
</comment>
<evidence type="ECO:0000256" key="1">
    <source>
        <dbReference type="SAM" id="MobiDB-lite"/>
    </source>
</evidence>
<accession>A0A2B7XJH8</accession>
<feature type="compositionally biased region" description="Acidic residues" evidence="1">
    <location>
        <begin position="679"/>
        <end position="693"/>
    </location>
</feature>
<feature type="compositionally biased region" description="Low complexity" evidence="1">
    <location>
        <begin position="728"/>
        <end position="738"/>
    </location>
</feature>
<dbReference type="PANTHER" id="PTHR23242">
    <property type="entry name" value="TRANSCRIPTION FACTOR HOXA13"/>
    <property type="match status" value="1"/>
</dbReference>
<feature type="compositionally biased region" description="Polar residues" evidence="1">
    <location>
        <begin position="739"/>
        <end position="751"/>
    </location>
</feature>
<dbReference type="SUPFAM" id="SSF58113">
    <property type="entry name" value="Apolipoprotein A-I"/>
    <property type="match status" value="1"/>
</dbReference>
<feature type="compositionally biased region" description="Polar residues" evidence="1">
    <location>
        <begin position="715"/>
        <end position="727"/>
    </location>
</feature>
<organism evidence="2 3">
    <name type="scientific">Blastomyces parvus</name>
    <dbReference type="NCBI Taxonomy" id="2060905"/>
    <lineage>
        <taxon>Eukaryota</taxon>
        <taxon>Fungi</taxon>
        <taxon>Dikarya</taxon>
        <taxon>Ascomycota</taxon>
        <taxon>Pezizomycotina</taxon>
        <taxon>Eurotiomycetes</taxon>
        <taxon>Eurotiomycetidae</taxon>
        <taxon>Onygenales</taxon>
        <taxon>Ajellomycetaceae</taxon>
        <taxon>Blastomyces</taxon>
    </lineage>
</organism>
<evidence type="ECO:0008006" key="4">
    <source>
        <dbReference type="Google" id="ProtNLM"/>
    </source>
</evidence>
<gene>
    <name evidence="2" type="ORF">GX51_01008</name>
</gene>
<proteinExistence type="predicted"/>
<reference evidence="2 3" key="1">
    <citation type="submission" date="2017-10" db="EMBL/GenBank/DDBJ databases">
        <title>Comparative genomics in systemic dimorphic fungi from Ajellomycetaceae.</title>
        <authorList>
            <person name="Munoz J.F."/>
            <person name="Mcewen J.G."/>
            <person name="Clay O.K."/>
            <person name="Cuomo C.A."/>
        </authorList>
    </citation>
    <scope>NUCLEOTIDE SEQUENCE [LARGE SCALE GENOMIC DNA]</scope>
    <source>
        <strain evidence="2 3">UAMH130</strain>
    </source>
</reference>